<feature type="region of interest" description="Disordered" evidence="1">
    <location>
        <begin position="398"/>
        <end position="454"/>
    </location>
</feature>
<accession>A0A7S3MA57</accession>
<feature type="compositionally biased region" description="Gly residues" evidence="1">
    <location>
        <begin position="313"/>
        <end position="331"/>
    </location>
</feature>
<dbReference type="AlphaFoldDB" id="A0A7S3MA57"/>
<dbReference type="PANTHER" id="PTHR35213">
    <property type="entry name" value="RING-TYPE DOMAIN-CONTAINING PROTEIN-RELATED"/>
    <property type="match status" value="1"/>
</dbReference>
<feature type="region of interest" description="Disordered" evidence="1">
    <location>
        <begin position="312"/>
        <end position="357"/>
    </location>
</feature>
<feature type="region of interest" description="Disordered" evidence="1">
    <location>
        <begin position="640"/>
        <end position="715"/>
    </location>
</feature>
<feature type="region of interest" description="Disordered" evidence="1">
    <location>
        <begin position="149"/>
        <end position="172"/>
    </location>
</feature>
<feature type="compositionally biased region" description="Low complexity" evidence="1">
    <location>
        <begin position="405"/>
        <end position="418"/>
    </location>
</feature>
<reference evidence="2" key="1">
    <citation type="submission" date="2021-01" db="EMBL/GenBank/DDBJ databases">
        <authorList>
            <person name="Corre E."/>
            <person name="Pelletier E."/>
            <person name="Niang G."/>
            <person name="Scheremetjew M."/>
            <person name="Finn R."/>
            <person name="Kale V."/>
            <person name="Holt S."/>
            <person name="Cochrane G."/>
            <person name="Meng A."/>
            <person name="Brown T."/>
            <person name="Cohen L."/>
        </authorList>
    </citation>
    <scope>NUCLEOTIDE SEQUENCE</scope>
    <source>
        <strain evidence="2">CCAP 955/1</strain>
    </source>
</reference>
<sequence length="715" mass="75133">MSHKNSTTLVAPTSVEAAAMEAAMADGLISANGLYTTDEKAKKAGLRRGKWTSEEEAYANRLIYEFKQGLLPLTEGTTLRTFLSKLLNCDPMRISKKFVGANCIGKQVFRRRQQELEKLSSDQIEVQQRELGELERKFLERVASTNRSKTAAALQPAAASDAKDGRAGYEGDASGAIPAPWAAPAHQVPVTDLSAVAADQLLGMGGANGNSSAAQYFFKQQQQQQMYGQNNHQLLQQQQAPYGYRSMSGPDGNSNSSSFSRATSLEMLNSIAQMGSSTNSLENMGNMGDASALKQQQLMYQQNQQQLRMLHAFGGGGAGTSSSSGGNGGSGQRDPTADVFPGLVRGTSDNNGGSTLTFGESMGWPSFGNLNSLSGGIGGGGSMDDLLSAGLLSRQVSGGSPFDLDGPSDPSGNSGSSDKYNKFLGLSGNEEGTSLGYSLEDSNSPAPTTSAMNAGTVGGSALGAGGRGAGAGGGGDVVSDALSLLSAQVRVKAPIVDMSVMRQQQQQQQKQMFSAGPSSSSGGASGQQAGRDHSSGRGDNYYNSNNLRESKNGTTNSVQQERLFDGSVNVEPSRLNGSLPKNGSVEDFWMLVNMGDLPQPEQNVLSQMVWSPMERAAATATAATATGASSGVPFAASGNEGVGNNAGISDYDKDGPLTMSPHRPQHAQMHLYQQQHSGDNAAGDQSNGKRAKEEREEIKTGEERERKRQKQESDM</sequence>
<proteinExistence type="predicted"/>
<feature type="compositionally biased region" description="Polar residues" evidence="1">
    <location>
        <begin position="347"/>
        <end position="357"/>
    </location>
</feature>
<feature type="compositionally biased region" description="Basic and acidic residues" evidence="1">
    <location>
        <begin position="690"/>
        <end position="715"/>
    </location>
</feature>
<dbReference type="EMBL" id="HBIC01040670">
    <property type="protein sequence ID" value="CAE0292028.1"/>
    <property type="molecule type" value="Transcribed_RNA"/>
</dbReference>
<feature type="region of interest" description="Disordered" evidence="1">
    <location>
        <begin position="500"/>
        <end position="557"/>
    </location>
</feature>
<gene>
    <name evidence="2" type="ORF">SELO1098_LOCUS20874</name>
</gene>
<evidence type="ECO:0000313" key="2">
    <source>
        <dbReference type="EMBL" id="CAE0292028.1"/>
    </source>
</evidence>
<evidence type="ECO:0000256" key="1">
    <source>
        <dbReference type="SAM" id="MobiDB-lite"/>
    </source>
</evidence>
<feature type="compositionally biased region" description="Polar residues" evidence="1">
    <location>
        <begin position="671"/>
        <end position="688"/>
    </location>
</feature>
<dbReference type="PANTHER" id="PTHR35213:SF5">
    <property type="entry name" value="RING-TYPE DOMAIN-CONTAINING PROTEIN"/>
    <property type="match status" value="1"/>
</dbReference>
<organism evidence="2">
    <name type="scientific">Spumella elongata</name>
    <dbReference type="NCBI Taxonomy" id="89044"/>
    <lineage>
        <taxon>Eukaryota</taxon>
        <taxon>Sar</taxon>
        <taxon>Stramenopiles</taxon>
        <taxon>Ochrophyta</taxon>
        <taxon>Chrysophyceae</taxon>
        <taxon>Chromulinales</taxon>
        <taxon>Chromulinaceae</taxon>
        <taxon>Spumella</taxon>
    </lineage>
</organism>
<feature type="compositionally biased region" description="Low complexity" evidence="1">
    <location>
        <begin position="151"/>
        <end position="160"/>
    </location>
</feature>
<protein>
    <submittedName>
        <fullName evidence="2">Uncharacterized protein</fullName>
    </submittedName>
</protein>
<feature type="compositionally biased region" description="Polar residues" evidence="1">
    <location>
        <begin position="541"/>
        <end position="557"/>
    </location>
</feature>
<feature type="compositionally biased region" description="Polar residues" evidence="1">
    <location>
        <begin position="430"/>
        <end position="453"/>
    </location>
</feature>
<name>A0A7S3MA57_9STRA</name>
<feature type="compositionally biased region" description="Low complexity" evidence="1">
    <location>
        <begin position="503"/>
        <end position="529"/>
    </location>
</feature>